<accession>A0ABV8YU46</accession>
<comment type="caution">
    <text evidence="1">The sequence shown here is derived from an EMBL/GenBank/DDBJ whole genome shotgun (WGS) entry which is preliminary data.</text>
</comment>
<name>A0ABV8YU46_9ACTN</name>
<reference evidence="2" key="1">
    <citation type="journal article" date="2019" name="Int. J. Syst. Evol. Microbiol.">
        <title>The Global Catalogue of Microorganisms (GCM) 10K type strain sequencing project: providing services to taxonomists for standard genome sequencing and annotation.</title>
        <authorList>
            <consortium name="The Broad Institute Genomics Platform"/>
            <consortium name="The Broad Institute Genome Sequencing Center for Infectious Disease"/>
            <person name="Wu L."/>
            <person name="Ma J."/>
        </authorList>
    </citation>
    <scope>NUCLEOTIDE SEQUENCE [LARGE SCALE GENOMIC DNA]</scope>
    <source>
        <strain evidence="2">DT43</strain>
    </source>
</reference>
<dbReference type="Proteomes" id="UP001596012">
    <property type="component" value="Unassembled WGS sequence"/>
</dbReference>
<gene>
    <name evidence="1" type="ORF">ACFPH6_25285</name>
</gene>
<dbReference type="InterPro" id="IPR054383">
    <property type="entry name" value="PspAB-like"/>
</dbReference>
<dbReference type="EMBL" id="JBHSFG010000045">
    <property type="protein sequence ID" value="MFC4467801.1"/>
    <property type="molecule type" value="Genomic_DNA"/>
</dbReference>
<dbReference type="RefSeq" id="WP_386345352.1">
    <property type="nucleotide sequence ID" value="NZ_JBHSFG010000045.1"/>
</dbReference>
<keyword evidence="2" id="KW-1185">Reference proteome</keyword>
<dbReference type="Pfam" id="PF22742">
    <property type="entry name" value="PspAB"/>
    <property type="match status" value="1"/>
</dbReference>
<evidence type="ECO:0000313" key="1">
    <source>
        <dbReference type="EMBL" id="MFC4467801.1"/>
    </source>
</evidence>
<sequence length="47" mass="5169">MSVVSVPGTEDETASRVELQVKAALADDLRIEQDLSRWFPLWAAPGL</sequence>
<protein>
    <submittedName>
        <fullName evidence="1">Uncharacterized protein</fullName>
    </submittedName>
</protein>
<evidence type="ECO:0000313" key="2">
    <source>
        <dbReference type="Proteomes" id="UP001596012"/>
    </source>
</evidence>
<organism evidence="1 2">
    <name type="scientific">Streptomyces xiangluensis</name>
    <dbReference type="NCBI Taxonomy" id="2665720"/>
    <lineage>
        <taxon>Bacteria</taxon>
        <taxon>Bacillati</taxon>
        <taxon>Actinomycetota</taxon>
        <taxon>Actinomycetes</taxon>
        <taxon>Kitasatosporales</taxon>
        <taxon>Streptomycetaceae</taxon>
        <taxon>Streptomyces</taxon>
    </lineage>
</organism>
<proteinExistence type="predicted"/>